<gene>
    <name evidence="1" type="ORF">LDAN0321_LOCUS10737</name>
</gene>
<proteinExistence type="predicted"/>
<accession>A0A7S2KRE0</accession>
<reference evidence="1" key="1">
    <citation type="submission" date="2021-01" db="EMBL/GenBank/DDBJ databases">
        <authorList>
            <person name="Corre E."/>
            <person name="Pelletier E."/>
            <person name="Niang G."/>
            <person name="Scheremetjew M."/>
            <person name="Finn R."/>
            <person name="Kale V."/>
            <person name="Holt S."/>
            <person name="Cochrane G."/>
            <person name="Meng A."/>
            <person name="Brown T."/>
            <person name="Cohen L."/>
        </authorList>
    </citation>
    <scope>NUCLEOTIDE SEQUENCE</scope>
    <source>
        <strain evidence="1">B650</strain>
    </source>
</reference>
<evidence type="ECO:0000313" key="1">
    <source>
        <dbReference type="EMBL" id="CAD9582634.1"/>
    </source>
</evidence>
<sequence>MDEHDSKNMDEPMIDAVPVESLYQFYLEDFETIKRSKMIEVFNLDTYQGKVKDPETGYDSTNGCTVIAPLIAAQHLKSVYPGISDLHIENVIDLQAPKVLADVRTKLNLPKDALIIPSDVHDFLLDKSILKQEQFLGACGGNIQDEDHLGAFINMLAAKGTKEKRSNGYKKVAAALFFHEHVISVIKMVFPNGKCWYDVVDSLPYEKEKNVKPKRKCNFKFFGINNGESKVEEESAEEFCALRIRCKDLRSLEAALKWYSLSKFTDDDCTYINSHHWDEKRCYFDPRVFQAFVWTDLAQGI</sequence>
<dbReference type="AlphaFoldDB" id="A0A7S2KRE0"/>
<name>A0A7S2KRE0_9STRA</name>
<organism evidence="1">
    <name type="scientific">Leptocylindrus danicus</name>
    <dbReference type="NCBI Taxonomy" id="163516"/>
    <lineage>
        <taxon>Eukaryota</taxon>
        <taxon>Sar</taxon>
        <taxon>Stramenopiles</taxon>
        <taxon>Ochrophyta</taxon>
        <taxon>Bacillariophyta</taxon>
        <taxon>Coscinodiscophyceae</taxon>
        <taxon>Chaetocerotophycidae</taxon>
        <taxon>Leptocylindrales</taxon>
        <taxon>Leptocylindraceae</taxon>
        <taxon>Leptocylindrus</taxon>
    </lineage>
</organism>
<dbReference type="EMBL" id="HBGY01016616">
    <property type="protein sequence ID" value="CAD9582634.1"/>
    <property type="molecule type" value="Transcribed_RNA"/>
</dbReference>
<protein>
    <submittedName>
        <fullName evidence="1">Uncharacterized protein</fullName>
    </submittedName>
</protein>